<reference evidence="1 2" key="1">
    <citation type="submission" date="2018-04" db="EMBL/GenBank/DDBJ databases">
        <title>Genomic Encyclopedia of Type Strains, Phase III (KMG-III): the genomes of soil and plant-associated and newly described type strains.</title>
        <authorList>
            <person name="Whitman W."/>
        </authorList>
    </citation>
    <scope>NUCLEOTIDE SEQUENCE [LARGE SCALE GENOMIC DNA]</scope>
    <source>
        <strain evidence="1 2">KA25</strain>
    </source>
</reference>
<dbReference type="Pfam" id="PF13289">
    <property type="entry name" value="SIR2_2"/>
    <property type="match status" value="1"/>
</dbReference>
<dbReference type="EMBL" id="QAOT01000006">
    <property type="protein sequence ID" value="PTR18875.1"/>
    <property type="molecule type" value="Genomic_DNA"/>
</dbReference>
<protein>
    <submittedName>
        <fullName evidence="1">SIR2-like protein</fullName>
    </submittedName>
</protein>
<proteinExistence type="predicted"/>
<organism evidence="1 2">
    <name type="scientific">Cereibacter azotoformans</name>
    <dbReference type="NCBI Taxonomy" id="43057"/>
    <lineage>
        <taxon>Bacteria</taxon>
        <taxon>Pseudomonadati</taxon>
        <taxon>Pseudomonadota</taxon>
        <taxon>Alphaproteobacteria</taxon>
        <taxon>Rhodobacterales</taxon>
        <taxon>Paracoccaceae</taxon>
        <taxon>Cereibacter</taxon>
    </lineage>
</organism>
<evidence type="ECO:0000313" key="1">
    <source>
        <dbReference type="EMBL" id="PTR18875.1"/>
    </source>
</evidence>
<accession>A0A2T5K8X9</accession>
<dbReference type="RefSeq" id="WP_101340835.1">
    <property type="nucleotide sequence ID" value="NZ_CP090021.1"/>
</dbReference>
<comment type="caution">
    <text evidence="1">The sequence shown here is derived from an EMBL/GenBank/DDBJ whole genome shotgun (WGS) entry which is preliminary data.</text>
</comment>
<keyword evidence="2" id="KW-1185">Reference proteome</keyword>
<dbReference type="Proteomes" id="UP000244060">
    <property type="component" value="Unassembled WGS sequence"/>
</dbReference>
<sequence length="277" mass="30536">MTREMLRVALEAVGQGRVVPYLGAGVAALGGALASPAALSARIEAEVRVPKRAQGNLWAAAQFVETRRFRATLEKMVVAAFAPPPGTNPIHDWLALVRPPMVIDAWYDPGLVRRFREGPADWGLVHGVSRNGEWAEIWHRTYGPDDSPLPQGADPGWRTLLYKPHGVAVPGHSFLVSDSDYVEVLTEIDIQSPIPEEVRSRRTGRGFLFLGCRFDDQLLRTYARQIAKRSGQGHVAVIEGPLTRMERLFLEELAIERIDLPLEAVVEELKTLGAPAA</sequence>
<evidence type="ECO:0000313" key="2">
    <source>
        <dbReference type="Proteomes" id="UP000244060"/>
    </source>
</evidence>
<gene>
    <name evidence="1" type="ORF">C8J28_10623</name>
</gene>
<name>A0A2T5K8X9_9RHOB</name>
<dbReference type="AlphaFoldDB" id="A0A2T5K8X9"/>
<dbReference type="OrthoDB" id="9802053at2"/>